<proteinExistence type="predicted"/>
<evidence type="ECO:0000313" key="3">
    <source>
        <dbReference type="Proteomes" id="UP000324800"/>
    </source>
</evidence>
<reference evidence="2 3" key="1">
    <citation type="submission" date="2019-03" db="EMBL/GenBank/DDBJ databases">
        <title>Single cell metagenomics reveals metabolic interactions within the superorganism composed of flagellate Streblomastix strix and complex community of Bacteroidetes bacteria on its surface.</title>
        <authorList>
            <person name="Treitli S.C."/>
            <person name="Kolisko M."/>
            <person name="Husnik F."/>
            <person name="Keeling P."/>
            <person name="Hampl V."/>
        </authorList>
    </citation>
    <scope>NUCLEOTIDE SEQUENCE [LARGE SCALE GENOMIC DNA]</scope>
    <source>
        <strain evidence="2">ST1C</strain>
    </source>
</reference>
<organism evidence="2 3">
    <name type="scientific">Streblomastix strix</name>
    <dbReference type="NCBI Taxonomy" id="222440"/>
    <lineage>
        <taxon>Eukaryota</taxon>
        <taxon>Metamonada</taxon>
        <taxon>Preaxostyla</taxon>
        <taxon>Oxymonadida</taxon>
        <taxon>Streblomastigidae</taxon>
        <taxon>Streblomastix</taxon>
    </lineage>
</organism>
<dbReference type="Proteomes" id="UP000324800">
    <property type="component" value="Unassembled WGS sequence"/>
</dbReference>
<feature type="compositionally biased region" description="Acidic residues" evidence="1">
    <location>
        <begin position="718"/>
        <end position="730"/>
    </location>
</feature>
<feature type="region of interest" description="Disordered" evidence="1">
    <location>
        <begin position="711"/>
        <end position="730"/>
    </location>
</feature>
<name>A0A5J4UUJ4_9EUKA</name>
<gene>
    <name evidence="2" type="ORF">EZS28_031058</name>
</gene>
<protein>
    <submittedName>
        <fullName evidence="2">Uncharacterized protein</fullName>
    </submittedName>
</protein>
<evidence type="ECO:0000313" key="2">
    <source>
        <dbReference type="EMBL" id="KAA6373415.1"/>
    </source>
</evidence>
<dbReference type="AlphaFoldDB" id="A0A5J4UUJ4"/>
<dbReference type="EMBL" id="SNRW01012773">
    <property type="protein sequence ID" value="KAA6373415.1"/>
    <property type="molecule type" value="Genomic_DNA"/>
</dbReference>
<dbReference type="Gene3D" id="6.10.140.2190">
    <property type="match status" value="2"/>
</dbReference>
<sequence length="946" mass="102596">MSNDADLHSLDVLIIHDEILFGSTRQNTIGLIDQVTNINNQINNINNASAPDVYTRTEANEIFDTKADKSETYTKTETDEKLDLKADKTELIDAYTKTETDGKLDLKADKTELIDAYTKTETDGKLDFKADKTELDDYVDLNSAQTIYAYKQFQSLISVFSISKQNKNDASILLAGGGDMLVSSLVTQPQLQEVRDIASGKSKGYVFATIDEMNTWMEDQENVANLAIGDNLYIVDKEVTDYWWDGTSLRMLETELPDMSNVVTTLGAATGNGNAITDISIDGNTITPAKNTTFVTTGNDQSITGMKIFTSTIISNGIQYSGYDNSSVFLAGGGVKSISDINASVDMSNYYEKDEVDSLFEAQINSHYNKEYTDLLLDDKANVTDLDSYVTLGTSQTINANKTFNNACRFTSTIDGMSTITGASFVKSGADNTVVLLGAGGTKPISEFGGSVDDSNYVKKTGQNAQVIEGYLRKGSEPEEDESNDDDYVTRGDVHSKYVSLTGSQQISGAKTFNSNVTAPAFVKSDGTNQQVLLANGSTKPLSDFASGSVDDSNYVKKTGQVTQSITGKLIRTDSSESFDNLQARQYATKYDVDGAFVKKTGKTLQVIKGIIRKNMDDVEGLSDDDDDYITRGDIQQNFVGIFGNQSISGNKTFLNNVTATGFVKSGGTNQQILLANGTVKPLSEFASGSVDDDDYVKKTGQQVQVIEGKLKKKRDGEEEEEEEEESGDDDYLIQKDLKDKFVQLKGTQTITGQKTFTISVTAPAFVKYSGTNQQVLLLDGTVKPLSEFNPDLSNYVNTTNNQTINGTKTFNANVNATGFVKTGKDDTSVLLAGGGDRLLSSFGIIENLTSSAFSGMHEAAASYGLHRIGNLYIFSLLSIGGIYNVGTINPNYLVQNGTATSTYIPFPNSTNDNGGYLLITNSTGSMNIRSTQNTQLQCASATWVK</sequence>
<accession>A0A5J4UUJ4</accession>
<comment type="caution">
    <text evidence="2">The sequence shown here is derived from an EMBL/GenBank/DDBJ whole genome shotgun (WGS) entry which is preliminary data.</text>
</comment>
<evidence type="ECO:0000256" key="1">
    <source>
        <dbReference type="SAM" id="MobiDB-lite"/>
    </source>
</evidence>